<keyword evidence="11 16" id="KW-0770">Synapse</keyword>
<dbReference type="PROSITE" id="PS01357">
    <property type="entry name" value="ZF_ZZ_1"/>
    <property type="match status" value="1"/>
</dbReference>
<feature type="coiled-coil region" evidence="18">
    <location>
        <begin position="1143"/>
        <end position="1208"/>
    </location>
</feature>
<evidence type="ECO:0000256" key="14">
    <source>
        <dbReference type="ARBA" id="ARBA00023212"/>
    </source>
</evidence>
<dbReference type="SMART" id="SM00291">
    <property type="entry name" value="ZnF_ZZ"/>
    <property type="match status" value="1"/>
</dbReference>
<keyword evidence="18" id="KW-0175">Coiled coil</keyword>
<evidence type="ECO:0000256" key="13">
    <source>
        <dbReference type="ARBA" id="ARBA00023203"/>
    </source>
</evidence>
<dbReference type="GO" id="GO:0008270">
    <property type="term" value="F:zinc ion binding"/>
    <property type="evidence" value="ECO:0007669"/>
    <property type="project" value="UniProtKB-KW"/>
</dbReference>
<sequence>MSSNLCLVRWTFDSLLSEEAVLLTRCFYYHFCLFALQSGTPPVKDMFTDLKDGRKLLDLLEGLTGKPLPKERGSTRVHALNNVNRVLQVLHQNNVELVNIGGTDIVDGNHKLTLGLLWSIILHWQVKDVMKNIMSDLQQTNSEKILLSWVRQSTRPYSQVNVLNFTTSWADGLAFNAVIHRHRPELFSWDEVIKMSPVERLEHAFSIAKNHLEIEKLLDPEDVAVQLPDKKSIIMYLTSLFEVLPKQVTMEDIREVETLPRRYKQECEDGEFNMQQVCLLSKSALEEEQSSSRAETPSTVTEVDMDLDSYQVALEDVLTWLLSAEDAFREQEEISGDVEEVKEQFATHEAFMMELTAHQSNVGSVLQAGNQLVAQGNLSSEEEFEIQEQMLLLNSRWEELRVESMDRQSRLHDMLMELQKKQLQQLSDWLTITEERIQKMESQLLAEDIESLQKQLEEHKSLQNDLETEQVKVNSLTHMVVIVDESSGESATAILEEQLQRLGERWTAVCRWTEERRVKLQEIQLLWQELLEEQCLLKAWLTEKEEALSKVQTSNFKDQTDLSVNVRKLAILKEDMGMKRQTLDQLNELGQDVAQILGNSRASDKIDHDQEELTQRWDSLVQKLEDYSNQVTQAVGSVGMSQVSQKTPAETVSLKDPVVVRQSRQESPPPPPPKKRQIPGDINVTIICIICLEGLPAADLKNVMEKILSGWKEVVQHLEELARKIKYQEDINAYFKEMNELEKTVVEKDGWLKNHASSASQPSSVLKDLCAWVYSAIWPGLRGHSLVSATAPAEQLKVFLLKVLFGHFCSNNFSNCNSSLYCIYTLCNETFVLARVCECCMFDTAVCETLESQKPRVDRLAEETKALEKQASDITKVYTQEFRHVQGHWDKLKLKTSKDVKLLEEITSKLRIFEVKQKDFVVVVIISQKNRLSESQEKAVNLKKDLAEMQEWMTQAEEEYLEKDFEYKSPEELENAVEEMKRAKEDVLQKEVRVKILKDNIKLLAAKVPSGGQELATELNVVLENYQLLCNRIRGKCHTLEEVWSCWIELLQYLDLETAWLNTLEERVTEIFSALIFKTFSVHFQSLESVLRHPADNRTQIRELGQTLIDGGILDDIISEKLEAFNARYEELSHLAVSRQIALEQQLQTMRETDHMLQVLQENLTELDRQLTSYLTDRIDAFQMPQEAQKIQAEIAAHESTLEELKKSSRTFPPASPECRSPRGGTQLDALQRKLREVSTKYQLFQKPANFEQRMLDCERVLDGVKAELHVLDVKDTDPDVIQAHLDSCMKLYKTLSEVKLEVETVIKTGRQIVQKQQTDNPKGMDEQLTALKFLYNDLGAQVTEGKQDLERASQLARKMRKEASSLSEWLATTEAELVQKSTSESLLSDLDSEIAWAKNVLRELERRKADLKSITESCTALQALVEGSETSLEEKLCVLNAGWSRVRTWTEDWCDTLLNHQSQLEIFDENVAHISTWLYQAEALLDEIEKKSASKKEETVKRLTSELDDVSLRVDHVRDQAIILMNGRGVSCRELVEPKLAELNRNFEKVSQHIKSAKVRRLDQERAHIEEVLQRGGQLLQQPMEDGKREKIRMQLLLLQTKYNNVQNVKDNLDKLGDQIAVIHEKQPDVILEASGPEAIQIGDALTQLNAEWDRINRMYNDRKCCFDRAIEAWRQFHCDLNDLSQWITEAEGLLADARGPDGSLDLQTAGLHQQTSVSALNRTGEGIIQKLSATDGSFLQEKLAGLNRRWKAITAEVLNEEMEVQGDKLEWLNRTEPEVILDKNVSLQEKNKLSDSLQSLNVRWNKVFICSAFLREAENIAMYSDFGFHVSITSLGYLFQYVQKVVLLSSSMEIPVQTQQALELSAPADLDKTTTELADWLVLIDQMLKSNIVTVGNAEEINRTIARMKITKADLDQRHPQLDSVFTLAQNLKNKTSSSDIRTVITEKLEKVKNQWDNTQHGVEVRQQQLKYMLTDSIQWDEQRKEMEHLMEQCEIRLRMLMQAPKEVLAKQIADNKLLIQDLHRGDITVAAFNDLSNKLLREYRDDDTRRVKETTDQMNNCWVNLNQRAVDRQNFLETELKMVQASHKDLESLLKWLQEAETTVNVLADASQRENTAQDSACVRELRKQMQDIQAEIDAHNDIFKSIDGNRQKMVKALGNSEEAALLQHRLDDMNHRWNDLKAKSAHLEASAEKWNRLLTSLEELIKWLNTKDEELKKQMPIGGDVPTLQQQYDHCKALRRELKDKEQTILNAVDQARIFLADQPIEGPEEPRRKLTPEEKAMRIAKAMRKQSSEVKEKWENLNASATIWQKQVDKALEKLKDLQCAMDDLDADLKEAENVRNGWKPVGDLLIDSLPDHIEKTTVSAFREEIAPINLKVKTVNDLSSQLSPLDLYPSLKMSRQLDDLNMRWKLLQVSVEDRLKQLQEAHRDFGPASQHFLSTSVQFPWQRSVSHNKVPYYINHETQTTCWDHPKMTDLFQSLADLNNVRFSAYRTAIKIRRLQKALCLDLLDLNTTSEVFKQHKLGQNDQLIGVQEVISCLTTIYSGLEEKHKDMVNVPLCVDMLTGFYSWYLFNEVAGPTEMCDQRQLGLLLHDAIQIPRQLGEVAAFGGSNIEPSVRSCFQQNHNKPEITVKQFIDWMRLEPQSMVWLPVLHRVAAAETAKHQAKCNICKECPIVGFRYRSLKHFNYDVCQSCFFSGRTAKGHKLHYPMVEYCIPTVRDFTKVLKNKFRSKKYFAKHPRLGYLPVQTVLEGDNLETPITLISMWPDPSQSPQLFHDDTHSRIEQYATRLAQMERTNGSFLTDSSSNTGSVEDEHALIQQYCQTLGGESPVSQPQSPAQILKSVEKEERGELERIIADLEEEQRSLQIEYEQLKEQHLRRGINPLASPPDSVVSPQHASEDAELIAEAKLLRQHKGRLEARMQILEDHNKQLESQLHRLRQLLEQVNVYSYLS</sequence>
<evidence type="ECO:0000256" key="9">
    <source>
        <dbReference type="ARBA" id="ARBA00022833"/>
    </source>
</evidence>
<dbReference type="FunFam" id="1.20.58.60:FF:000075">
    <property type="entry name" value="utrophin isoform X1"/>
    <property type="match status" value="1"/>
</dbReference>
<dbReference type="InterPro" id="IPR011992">
    <property type="entry name" value="EF-hand-dom_pair"/>
</dbReference>
<dbReference type="CDD" id="cd00176">
    <property type="entry name" value="SPEC"/>
    <property type="match status" value="6"/>
</dbReference>
<keyword evidence="10" id="KW-0106">Calcium</keyword>
<evidence type="ECO:0000256" key="15">
    <source>
        <dbReference type="ARBA" id="ARBA00034110"/>
    </source>
</evidence>
<feature type="coiled-coil region" evidence="18">
    <location>
        <begin position="1479"/>
        <end position="1561"/>
    </location>
</feature>
<dbReference type="PIRSF" id="PIRSF002341">
    <property type="entry name" value="Dystrophin/utrophin"/>
    <property type="match status" value="1"/>
</dbReference>
<dbReference type="Pfam" id="PF09068">
    <property type="entry name" value="EF-hand_2"/>
    <property type="match status" value="1"/>
</dbReference>
<dbReference type="Gene3D" id="6.10.140.70">
    <property type="match status" value="1"/>
</dbReference>
<dbReference type="FunFam" id="1.10.238.10:FF:000008">
    <property type="entry name" value="Dystrophin isoform 2"/>
    <property type="match status" value="1"/>
</dbReference>
<dbReference type="GO" id="GO:0003779">
    <property type="term" value="F:actin binding"/>
    <property type="evidence" value="ECO:0007669"/>
    <property type="project" value="UniProtKB-KW"/>
</dbReference>
<evidence type="ECO:0000256" key="2">
    <source>
        <dbReference type="ARBA" id="ARBA00004413"/>
    </source>
</evidence>
<dbReference type="FunFam" id="1.20.58.60:FF:000056">
    <property type="entry name" value="utrophin isoform X1"/>
    <property type="match status" value="1"/>
</dbReference>
<dbReference type="InterPro" id="IPR001589">
    <property type="entry name" value="Actinin_actin-bd_CS"/>
</dbReference>
<evidence type="ECO:0000259" key="21">
    <source>
        <dbReference type="PROSITE" id="PS50021"/>
    </source>
</evidence>
<dbReference type="FunFam" id="1.10.418.10:FF:000032">
    <property type="entry name" value="utrophin isoform X1"/>
    <property type="match status" value="1"/>
</dbReference>
<accession>A0A8B9TBG3</accession>
<dbReference type="SMART" id="SM00033">
    <property type="entry name" value="CH"/>
    <property type="match status" value="2"/>
</dbReference>
<dbReference type="PROSITE" id="PS50020">
    <property type="entry name" value="WW_DOMAIN_2"/>
    <property type="match status" value="1"/>
</dbReference>
<dbReference type="PROSITE" id="PS00020">
    <property type="entry name" value="ACTININ_2"/>
    <property type="match status" value="1"/>
</dbReference>
<name>A0A8B9TBG3_ANAPL</name>
<dbReference type="SUPFAM" id="SSF57850">
    <property type="entry name" value="RING/U-box"/>
    <property type="match status" value="1"/>
</dbReference>
<dbReference type="InterPro" id="IPR043145">
    <property type="entry name" value="Znf_ZZ_sf"/>
</dbReference>
<dbReference type="Gene3D" id="3.30.60.90">
    <property type="match status" value="1"/>
</dbReference>
<dbReference type="Pfam" id="PF00307">
    <property type="entry name" value="CH"/>
    <property type="match status" value="2"/>
</dbReference>
<dbReference type="Gene3D" id="2.20.70.10">
    <property type="match status" value="1"/>
</dbReference>
<dbReference type="GO" id="GO:0005856">
    <property type="term" value="C:cytoskeleton"/>
    <property type="evidence" value="ECO:0007669"/>
    <property type="project" value="UniProtKB-SubCell"/>
</dbReference>
<keyword evidence="3 16" id="KW-1003">Cell membrane</keyword>
<dbReference type="PROSITE" id="PS50135">
    <property type="entry name" value="ZF_ZZ_2"/>
    <property type="match status" value="1"/>
</dbReference>
<dbReference type="FunFam" id="1.20.58.60:FF:000102">
    <property type="entry name" value="utrophin isoform X2"/>
    <property type="match status" value="1"/>
</dbReference>
<dbReference type="InterPro" id="IPR035436">
    <property type="entry name" value="Dystrophin/utrophin"/>
</dbReference>
<evidence type="ECO:0000259" key="20">
    <source>
        <dbReference type="PROSITE" id="PS50020"/>
    </source>
</evidence>
<keyword evidence="9" id="KW-0862">Zinc</keyword>
<keyword evidence="7" id="KW-0677">Repeat</keyword>
<dbReference type="SUPFAM" id="SSF47576">
    <property type="entry name" value="Calponin-homology domain, CH-domain"/>
    <property type="match status" value="1"/>
</dbReference>
<feature type="coiled-coil region" evidence="18">
    <location>
        <begin position="2846"/>
        <end position="2880"/>
    </location>
</feature>
<dbReference type="CDD" id="cd21234">
    <property type="entry name" value="CH_UTRN_rpt2"/>
    <property type="match status" value="1"/>
</dbReference>
<keyword evidence="16" id="KW-0628">Postsynaptic cell membrane</keyword>
<evidence type="ECO:0000313" key="24">
    <source>
        <dbReference type="Proteomes" id="UP000694400"/>
    </source>
</evidence>
<evidence type="ECO:0000256" key="4">
    <source>
        <dbReference type="ARBA" id="ARBA00022490"/>
    </source>
</evidence>
<dbReference type="InterPro" id="IPR036872">
    <property type="entry name" value="CH_dom_sf"/>
</dbReference>
<evidence type="ECO:0000256" key="6">
    <source>
        <dbReference type="ARBA" id="ARBA00022723"/>
    </source>
</evidence>
<evidence type="ECO:0000256" key="10">
    <source>
        <dbReference type="ARBA" id="ARBA00022837"/>
    </source>
</evidence>
<dbReference type="InterPro" id="IPR018159">
    <property type="entry name" value="Spectrin/alpha-actinin"/>
</dbReference>
<feature type="domain" description="ZZ-type" evidence="22">
    <location>
        <begin position="2666"/>
        <end position="2722"/>
    </location>
</feature>
<evidence type="ECO:0000259" key="22">
    <source>
        <dbReference type="PROSITE" id="PS50135"/>
    </source>
</evidence>
<dbReference type="InterPro" id="IPR015153">
    <property type="entry name" value="EF-hand_dom_typ1"/>
</dbReference>
<dbReference type="GO" id="GO:0045211">
    <property type="term" value="C:postsynaptic membrane"/>
    <property type="evidence" value="ECO:0007669"/>
    <property type="project" value="UniProtKB-UniRule"/>
</dbReference>
<organism evidence="23 24">
    <name type="scientific">Anas platyrhynchos</name>
    <name type="common">Mallard</name>
    <name type="synonym">Anas boschas</name>
    <dbReference type="NCBI Taxonomy" id="8839"/>
    <lineage>
        <taxon>Eukaryota</taxon>
        <taxon>Metazoa</taxon>
        <taxon>Chordata</taxon>
        <taxon>Craniata</taxon>
        <taxon>Vertebrata</taxon>
        <taxon>Euteleostomi</taxon>
        <taxon>Archelosauria</taxon>
        <taxon>Archosauria</taxon>
        <taxon>Dinosauria</taxon>
        <taxon>Saurischia</taxon>
        <taxon>Theropoda</taxon>
        <taxon>Coelurosauria</taxon>
        <taxon>Aves</taxon>
        <taxon>Neognathae</taxon>
        <taxon>Galloanserae</taxon>
        <taxon>Anseriformes</taxon>
        <taxon>Anatidae</taxon>
        <taxon>Anatinae</taxon>
        <taxon>Anas</taxon>
    </lineage>
</organism>
<dbReference type="Pfam" id="PF00435">
    <property type="entry name" value="Spectrin"/>
    <property type="match status" value="7"/>
</dbReference>
<dbReference type="GO" id="GO:0120025">
    <property type="term" value="C:plasma membrane bounded cell projection"/>
    <property type="evidence" value="ECO:0007669"/>
    <property type="project" value="UniProtKB-ARBA"/>
</dbReference>
<comment type="subcellular location">
    <subcellularLocation>
        <location evidence="2">Cell membrane</location>
        <topology evidence="2">Peripheral membrane protein</topology>
        <orientation evidence="2">Cytoplasmic side</orientation>
    </subcellularLocation>
    <subcellularLocation>
        <location evidence="1 16">Cytoplasm</location>
        <location evidence="1 16">Cytoskeleton</location>
    </subcellularLocation>
    <subcellularLocation>
        <location evidence="15">Postsynapse</location>
    </subcellularLocation>
</comment>
<dbReference type="PROSITE" id="PS50021">
    <property type="entry name" value="CH"/>
    <property type="match status" value="2"/>
</dbReference>
<dbReference type="FunFam" id="1.20.58.60:FF:000118">
    <property type="entry name" value="Dystrophin"/>
    <property type="match status" value="1"/>
</dbReference>
<feature type="domain" description="WW" evidence="20">
    <location>
        <begin position="2445"/>
        <end position="2478"/>
    </location>
</feature>
<dbReference type="Ensembl" id="ENSAPLT00020020500.1">
    <property type="protein sequence ID" value="ENSAPLP00020018961.1"/>
    <property type="gene ID" value="ENSAPLG00020012980.1"/>
</dbReference>
<feature type="coiled-coil region" evidence="18">
    <location>
        <begin position="2202"/>
        <end position="2259"/>
    </location>
</feature>
<dbReference type="CDD" id="cd02334">
    <property type="entry name" value="ZZ_dystrophin"/>
    <property type="match status" value="1"/>
</dbReference>
<dbReference type="GO" id="GO:0005737">
    <property type="term" value="C:cytoplasm"/>
    <property type="evidence" value="ECO:0007669"/>
    <property type="project" value="UniProtKB-ARBA"/>
</dbReference>
<evidence type="ECO:0000256" key="12">
    <source>
        <dbReference type="ARBA" id="ARBA00023136"/>
    </source>
</evidence>
<dbReference type="PANTHER" id="PTHR12268">
    <property type="entry name" value="E3 UBIQUITIN-PROTEIN LIGASE KCMF1"/>
    <property type="match status" value="1"/>
</dbReference>
<dbReference type="InterPro" id="IPR001715">
    <property type="entry name" value="CH_dom"/>
</dbReference>
<dbReference type="SUPFAM" id="SSF46966">
    <property type="entry name" value="Spectrin repeat"/>
    <property type="match status" value="12"/>
</dbReference>
<dbReference type="FunFam" id="3.30.60.90:FF:000001">
    <property type="entry name" value="Dystrophin isoform 2"/>
    <property type="match status" value="1"/>
</dbReference>
<dbReference type="Proteomes" id="UP000694400">
    <property type="component" value="Chromosome 3"/>
</dbReference>
<feature type="compositionally biased region" description="Polar residues" evidence="19">
    <location>
        <begin position="639"/>
        <end position="650"/>
    </location>
</feature>
<keyword evidence="14 16" id="KW-0206">Cytoskeleton</keyword>
<feature type="region of interest" description="Disordered" evidence="19">
    <location>
        <begin position="639"/>
        <end position="678"/>
    </location>
</feature>
<dbReference type="SMART" id="SM00150">
    <property type="entry name" value="SPEC"/>
    <property type="match status" value="13"/>
</dbReference>
<evidence type="ECO:0000256" key="17">
    <source>
        <dbReference type="PROSITE-ProRule" id="PRU00228"/>
    </source>
</evidence>
<evidence type="ECO:0000256" key="1">
    <source>
        <dbReference type="ARBA" id="ARBA00004245"/>
    </source>
</evidence>
<dbReference type="Gene3D" id="1.20.58.60">
    <property type="match status" value="11"/>
</dbReference>
<dbReference type="Gene3D" id="1.10.238.10">
    <property type="entry name" value="EF-hand"/>
    <property type="match status" value="1"/>
</dbReference>
<comment type="function">
    <text evidence="16">May play a role in anchoring the cytoskeleton to the plasma membrane.</text>
</comment>
<feature type="coiled-coil region" evidence="18">
    <location>
        <begin position="2310"/>
        <end position="2344"/>
    </location>
</feature>
<feature type="domain" description="Calponin-homology (CH)" evidence="21">
    <location>
        <begin position="140"/>
        <end position="245"/>
    </location>
</feature>
<reference evidence="23" key="3">
    <citation type="submission" date="2025-09" db="UniProtKB">
        <authorList>
            <consortium name="Ensembl"/>
        </authorList>
    </citation>
    <scope>IDENTIFICATION</scope>
</reference>
<dbReference type="PROSITE" id="PS01159">
    <property type="entry name" value="WW_DOMAIN_1"/>
    <property type="match status" value="1"/>
</dbReference>
<dbReference type="SUPFAM" id="SSF51045">
    <property type="entry name" value="WW domain"/>
    <property type="match status" value="1"/>
</dbReference>
<keyword evidence="5" id="KW-0597">Phosphoprotein</keyword>
<evidence type="ECO:0000256" key="16">
    <source>
        <dbReference type="PIRNR" id="PIRNR002341"/>
    </source>
</evidence>
<dbReference type="SUPFAM" id="SSF47473">
    <property type="entry name" value="EF-hand"/>
    <property type="match status" value="2"/>
</dbReference>
<dbReference type="FunFam" id="1.20.58.60:FF:000091">
    <property type="entry name" value="dystrophin isoform X2"/>
    <property type="match status" value="1"/>
</dbReference>
<proteinExistence type="predicted"/>
<dbReference type="FunFam" id="1.20.58.60:FF:000029">
    <property type="entry name" value="utrophin isoform X1"/>
    <property type="match status" value="1"/>
</dbReference>
<dbReference type="GO" id="GO:0099536">
    <property type="term" value="P:synaptic signaling"/>
    <property type="evidence" value="ECO:0007669"/>
    <property type="project" value="TreeGrafter"/>
</dbReference>
<evidence type="ECO:0000256" key="3">
    <source>
        <dbReference type="ARBA" id="ARBA00022475"/>
    </source>
</evidence>
<evidence type="ECO:0000256" key="18">
    <source>
        <dbReference type="SAM" id="Coils"/>
    </source>
</evidence>
<evidence type="ECO:0000256" key="8">
    <source>
        <dbReference type="ARBA" id="ARBA00022771"/>
    </source>
</evidence>
<dbReference type="PANTHER" id="PTHR12268:SF26">
    <property type="entry name" value="UTROPHIN"/>
    <property type="match status" value="1"/>
</dbReference>
<evidence type="ECO:0000313" key="23">
    <source>
        <dbReference type="Ensembl" id="ENSAPLP00020018961.1"/>
    </source>
</evidence>
<evidence type="ECO:0000256" key="11">
    <source>
        <dbReference type="ARBA" id="ARBA00023018"/>
    </source>
</evidence>
<dbReference type="FunFam" id="2.20.70.10:FF:000004">
    <property type="entry name" value="dystrophin isoform X1"/>
    <property type="match status" value="1"/>
</dbReference>
<feature type="domain" description="Calponin-homology (CH)" evidence="21">
    <location>
        <begin position="16"/>
        <end position="125"/>
    </location>
</feature>
<dbReference type="Pfam" id="PF00569">
    <property type="entry name" value="ZZ"/>
    <property type="match status" value="1"/>
</dbReference>
<dbReference type="Gene3D" id="1.10.418.10">
    <property type="entry name" value="Calponin-like domain"/>
    <property type="match status" value="2"/>
</dbReference>
<dbReference type="SMART" id="SM00456">
    <property type="entry name" value="WW"/>
    <property type="match status" value="1"/>
</dbReference>
<keyword evidence="12 16" id="KW-0472">Membrane</keyword>
<protein>
    <submittedName>
        <fullName evidence="23">Utrophin</fullName>
    </submittedName>
</protein>
<feature type="coiled-coil region" evidence="18">
    <location>
        <begin position="2919"/>
        <end position="2953"/>
    </location>
</feature>
<dbReference type="FunFam" id="1.20.58.60:FF:000140">
    <property type="entry name" value="dystrophin isoform X1"/>
    <property type="match status" value="1"/>
</dbReference>
<dbReference type="FunFam" id="1.20.58.60:FF:000070">
    <property type="entry name" value="utrophin isoform X1"/>
    <property type="match status" value="1"/>
</dbReference>
<keyword evidence="13 16" id="KW-0009">Actin-binding</keyword>
<dbReference type="InterPro" id="IPR036020">
    <property type="entry name" value="WW_dom_sf"/>
</dbReference>
<dbReference type="CDD" id="cd00201">
    <property type="entry name" value="WW"/>
    <property type="match status" value="1"/>
</dbReference>
<dbReference type="InterPro" id="IPR050774">
    <property type="entry name" value="KCMF1/Dystrophin"/>
</dbReference>
<feature type="coiled-coil region" evidence="18">
    <location>
        <begin position="925"/>
        <end position="1000"/>
    </location>
</feature>
<dbReference type="Pfam" id="PF09069">
    <property type="entry name" value="EF-hand_3"/>
    <property type="match status" value="1"/>
</dbReference>
<feature type="coiled-coil region" evidence="18">
    <location>
        <begin position="442"/>
        <end position="472"/>
    </location>
</feature>
<evidence type="ECO:0000256" key="7">
    <source>
        <dbReference type="ARBA" id="ARBA00022737"/>
    </source>
</evidence>
<dbReference type="InterPro" id="IPR001202">
    <property type="entry name" value="WW_dom"/>
</dbReference>
<feature type="coiled-coil region" evidence="18">
    <location>
        <begin position="1388"/>
        <end position="1415"/>
    </location>
</feature>
<keyword evidence="6" id="KW-0479">Metal-binding</keyword>
<dbReference type="InterPro" id="IPR002017">
    <property type="entry name" value="Spectrin_repeat"/>
</dbReference>
<reference evidence="23" key="2">
    <citation type="submission" date="2025-08" db="UniProtKB">
        <authorList>
            <consortium name="Ensembl"/>
        </authorList>
    </citation>
    <scope>IDENTIFICATION</scope>
</reference>
<dbReference type="InterPro" id="IPR000433">
    <property type="entry name" value="Znf_ZZ"/>
</dbReference>
<evidence type="ECO:0000256" key="19">
    <source>
        <dbReference type="SAM" id="MobiDB-lite"/>
    </source>
</evidence>
<keyword evidence="4 16" id="KW-0963">Cytoplasm</keyword>
<dbReference type="InterPro" id="IPR015154">
    <property type="entry name" value="EF-hand_dom_typ2"/>
</dbReference>
<evidence type="ECO:0000256" key="5">
    <source>
        <dbReference type="ARBA" id="ARBA00022553"/>
    </source>
</evidence>
<reference evidence="23" key="1">
    <citation type="submission" date="2019-08" db="EMBL/GenBank/DDBJ databases">
        <title>Three high-quality genomes provides insights into domestication of ducks.</title>
        <authorList>
            <person name="Hou Z.C."/>
            <person name="Zhu F."/>
            <person name="Yin Z.T."/>
            <person name="Zhang F."/>
        </authorList>
    </citation>
    <scope>NUCLEOTIDE SEQUENCE [LARGE SCALE GENOMIC DNA]</scope>
</reference>
<keyword evidence="8 17" id="KW-0863">Zinc-finger</keyword>